<proteinExistence type="predicted"/>
<dbReference type="PANTHER" id="PTHR46796">
    <property type="entry name" value="HTH-TYPE TRANSCRIPTIONAL ACTIVATOR RHAS-RELATED"/>
    <property type="match status" value="1"/>
</dbReference>
<organism evidence="5 6">
    <name type="scientific">Telmatocola sphagniphila</name>
    <dbReference type="NCBI Taxonomy" id="1123043"/>
    <lineage>
        <taxon>Bacteria</taxon>
        <taxon>Pseudomonadati</taxon>
        <taxon>Planctomycetota</taxon>
        <taxon>Planctomycetia</taxon>
        <taxon>Gemmatales</taxon>
        <taxon>Gemmataceae</taxon>
    </lineage>
</organism>
<dbReference type="InterPro" id="IPR020449">
    <property type="entry name" value="Tscrpt_reg_AraC-type_HTH"/>
</dbReference>
<reference evidence="5" key="1">
    <citation type="submission" date="2021-05" db="EMBL/GenBank/DDBJ databases">
        <title>Complete genome sequence of the cellulolytic planctomycete Telmatocola sphagniphila SP2T and characterization of the first cellulase from planctomycetes.</title>
        <authorList>
            <person name="Rakitin A.L."/>
            <person name="Beletsky A.V."/>
            <person name="Naumoff D.G."/>
            <person name="Kulichevskaya I.S."/>
            <person name="Mardanov A.V."/>
            <person name="Ravin N.V."/>
            <person name="Dedysh S.N."/>
        </authorList>
    </citation>
    <scope>NUCLEOTIDE SEQUENCE</scope>
    <source>
        <strain evidence="5">SP2T</strain>
    </source>
</reference>
<dbReference type="Gene3D" id="2.60.120.10">
    <property type="entry name" value="Jelly Rolls"/>
    <property type="match status" value="1"/>
</dbReference>
<keyword evidence="1" id="KW-0805">Transcription regulation</keyword>
<dbReference type="SUPFAM" id="SSF46689">
    <property type="entry name" value="Homeodomain-like"/>
    <property type="match status" value="2"/>
</dbReference>
<keyword evidence="2" id="KW-0238">DNA-binding</keyword>
<dbReference type="KEGG" id="tsph:KIH39_15875"/>
<gene>
    <name evidence="5" type="ORF">KIH39_15875</name>
</gene>
<dbReference type="PRINTS" id="PR00032">
    <property type="entry name" value="HTHARAC"/>
</dbReference>
<evidence type="ECO:0000313" key="6">
    <source>
        <dbReference type="Proteomes" id="UP000676194"/>
    </source>
</evidence>
<evidence type="ECO:0000256" key="2">
    <source>
        <dbReference type="ARBA" id="ARBA00023125"/>
    </source>
</evidence>
<dbReference type="InterPro" id="IPR011051">
    <property type="entry name" value="RmlC_Cupin_sf"/>
</dbReference>
<dbReference type="PROSITE" id="PS01124">
    <property type="entry name" value="HTH_ARAC_FAMILY_2"/>
    <property type="match status" value="1"/>
</dbReference>
<dbReference type="GO" id="GO:0043565">
    <property type="term" value="F:sequence-specific DNA binding"/>
    <property type="evidence" value="ECO:0007669"/>
    <property type="project" value="InterPro"/>
</dbReference>
<evidence type="ECO:0000313" key="5">
    <source>
        <dbReference type="EMBL" id="QVL30330.1"/>
    </source>
</evidence>
<dbReference type="InterPro" id="IPR009057">
    <property type="entry name" value="Homeodomain-like_sf"/>
</dbReference>
<dbReference type="RefSeq" id="WP_213494206.1">
    <property type="nucleotide sequence ID" value="NZ_CP074694.1"/>
</dbReference>
<sequence length="323" mass="37488">MTLDVFLEFKRDFPAKIALRFIRKKIALKTVDLPRRWLSPPYCWRGIALLRLKPKTFFGISHQSWSSDELCIDLSHYSKGVAFPKHEHRDPYFCFVLDGICEERTGGRCEPLKPGSLVFHPAGIEHSNKWHEQGRCMHVEFVPSFCEEINRVRLSDPIWHTDGGRACLVARNIYKELLNRDSVSGIAFEGLTYLLLAETVRECVRDSKVPIWLRRVRDRLHEEYEIVPSLKQLAADVGVHPTYLASSFHKHFGMSIGEFVRLRRIDRARDLLDKTDQPLSEVALLLGFSDQSHFCRVFKKQTGYSPLEYRRFSTGNPNRVQES</sequence>
<dbReference type="Proteomes" id="UP000676194">
    <property type="component" value="Chromosome"/>
</dbReference>
<evidence type="ECO:0000256" key="1">
    <source>
        <dbReference type="ARBA" id="ARBA00023015"/>
    </source>
</evidence>
<dbReference type="Pfam" id="PF12833">
    <property type="entry name" value="HTH_18"/>
    <property type="match status" value="1"/>
</dbReference>
<name>A0A8E6B1K5_9BACT</name>
<dbReference type="SMART" id="SM00342">
    <property type="entry name" value="HTH_ARAC"/>
    <property type="match status" value="1"/>
</dbReference>
<keyword evidence="6" id="KW-1185">Reference proteome</keyword>
<evidence type="ECO:0000259" key="4">
    <source>
        <dbReference type="PROSITE" id="PS01124"/>
    </source>
</evidence>
<dbReference type="GO" id="GO:0003700">
    <property type="term" value="F:DNA-binding transcription factor activity"/>
    <property type="evidence" value="ECO:0007669"/>
    <property type="project" value="InterPro"/>
</dbReference>
<accession>A0A8E6B1K5</accession>
<dbReference type="InterPro" id="IPR018062">
    <property type="entry name" value="HTH_AraC-typ_CS"/>
</dbReference>
<protein>
    <submittedName>
        <fullName evidence="5">Helix-turn-helix domain-containing protein</fullName>
    </submittedName>
</protein>
<dbReference type="EMBL" id="CP074694">
    <property type="protein sequence ID" value="QVL30330.1"/>
    <property type="molecule type" value="Genomic_DNA"/>
</dbReference>
<dbReference type="SUPFAM" id="SSF51182">
    <property type="entry name" value="RmlC-like cupins"/>
    <property type="match status" value="1"/>
</dbReference>
<feature type="domain" description="HTH araC/xylS-type" evidence="4">
    <location>
        <begin position="214"/>
        <end position="312"/>
    </location>
</feature>
<keyword evidence="3" id="KW-0804">Transcription</keyword>
<dbReference type="AlphaFoldDB" id="A0A8E6B1K5"/>
<dbReference type="InterPro" id="IPR018060">
    <property type="entry name" value="HTH_AraC"/>
</dbReference>
<dbReference type="InterPro" id="IPR014710">
    <property type="entry name" value="RmlC-like_jellyroll"/>
</dbReference>
<dbReference type="Gene3D" id="1.10.10.60">
    <property type="entry name" value="Homeodomain-like"/>
    <property type="match status" value="2"/>
</dbReference>
<evidence type="ECO:0000256" key="3">
    <source>
        <dbReference type="ARBA" id="ARBA00023163"/>
    </source>
</evidence>
<dbReference type="PROSITE" id="PS00041">
    <property type="entry name" value="HTH_ARAC_FAMILY_1"/>
    <property type="match status" value="1"/>
</dbReference>
<dbReference type="InterPro" id="IPR050204">
    <property type="entry name" value="AraC_XylS_family_regulators"/>
</dbReference>